<evidence type="ECO:0000313" key="2">
    <source>
        <dbReference type="Proteomes" id="UP000004906"/>
    </source>
</evidence>
<organism evidence="1 2">
    <name type="scientific">Salmonella enterica subsp. enterica serovar Adelaide str. A4-669</name>
    <dbReference type="NCBI Taxonomy" id="913063"/>
    <lineage>
        <taxon>Bacteria</taxon>
        <taxon>Pseudomonadati</taxon>
        <taxon>Pseudomonadota</taxon>
        <taxon>Gammaproteobacteria</taxon>
        <taxon>Enterobacterales</taxon>
        <taxon>Enterobacteriaceae</taxon>
        <taxon>Salmonella</taxon>
    </lineage>
</organism>
<dbReference type="AlphaFoldDB" id="A0A6C8GEM5"/>
<reference evidence="1 2" key="1">
    <citation type="journal article" date="2011" name="BMC Genomics">
        <title>Genome sequencing reveals diversification of virulence factor content and possible host adaptation in distinct subpopulations of Salmonella enterica.</title>
        <authorList>
            <person name="den Bakker H.C."/>
            <person name="Moreno Switt A.I."/>
            <person name="Govoni G."/>
            <person name="Cummings C.A."/>
            <person name="Ranieri M.L."/>
            <person name="Degoricija L."/>
            <person name="Hoelzer K."/>
            <person name="Rodriguez-Rivera L.D."/>
            <person name="Brown S."/>
            <person name="Bolchacova E."/>
            <person name="Furtado M.R."/>
            <person name="Wiedmann M."/>
        </authorList>
    </citation>
    <scope>NUCLEOTIDE SEQUENCE [LARGE SCALE GENOMIC DNA]</scope>
    <source>
        <strain evidence="1 2">A4-669</strain>
    </source>
</reference>
<evidence type="ECO:0000313" key="1">
    <source>
        <dbReference type="EMBL" id="EHC28079.1"/>
    </source>
</evidence>
<dbReference type="EMBL" id="AFCI01002045">
    <property type="protein sequence ID" value="EHC28079.1"/>
    <property type="molecule type" value="Genomic_DNA"/>
</dbReference>
<accession>A0A6C8GEM5</accession>
<name>A0A6C8GEM5_SALET</name>
<protein>
    <submittedName>
        <fullName evidence="1">Uncharacterized protein</fullName>
    </submittedName>
</protein>
<gene>
    <name evidence="1" type="ORF">LTSEADE_6134</name>
</gene>
<proteinExistence type="predicted"/>
<dbReference type="Proteomes" id="UP000004906">
    <property type="component" value="Unassembled WGS sequence"/>
</dbReference>
<comment type="caution">
    <text evidence="1">The sequence shown here is derived from an EMBL/GenBank/DDBJ whole genome shotgun (WGS) entry which is preliminary data.</text>
</comment>
<sequence>MEINITGARARALTFSRAVRARALTFSRAAPENVMPLVIGQV</sequence>